<organism evidence="2 3">
    <name type="scientific">Bacteroides clarus</name>
    <dbReference type="NCBI Taxonomy" id="626929"/>
    <lineage>
        <taxon>Bacteria</taxon>
        <taxon>Pseudomonadati</taxon>
        <taxon>Bacteroidota</taxon>
        <taxon>Bacteroidia</taxon>
        <taxon>Bacteroidales</taxon>
        <taxon>Bacteroidaceae</taxon>
        <taxon>Bacteroides</taxon>
    </lineage>
</organism>
<dbReference type="InterPro" id="IPR042278">
    <property type="entry name" value="Mfa-like_1_N"/>
</dbReference>
<feature type="signal peptide" evidence="1">
    <location>
        <begin position="1"/>
        <end position="22"/>
    </location>
</feature>
<evidence type="ECO:0000313" key="3">
    <source>
        <dbReference type="Proteomes" id="UP000196587"/>
    </source>
</evidence>
<reference evidence="3" key="1">
    <citation type="submission" date="2017-04" db="EMBL/GenBank/DDBJ databases">
        <title>Function of individual gut microbiota members based on whole genome sequencing of pure cultures obtained from chicken caecum.</title>
        <authorList>
            <person name="Medvecky M."/>
            <person name="Cejkova D."/>
            <person name="Polansky O."/>
            <person name="Karasova D."/>
            <person name="Kubasova T."/>
            <person name="Cizek A."/>
            <person name="Rychlik I."/>
        </authorList>
    </citation>
    <scope>NUCLEOTIDE SEQUENCE [LARGE SCALE GENOMIC DNA]</scope>
    <source>
        <strain evidence="3">An189</strain>
    </source>
</reference>
<dbReference type="Gene3D" id="2.60.40.2620">
    <property type="entry name" value="Fimbrillin-like"/>
    <property type="match status" value="1"/>
</dbReference>
<dbReference type="EMBL" id="NFKE01000004">
    <property type="protein sequence ID" value="OUP34946.1"/>
    <property type="molecule type" value="Genomic_DNA"/>
</dbReference>
<accession>A0A1Y4JT96</accession>
<dbReference type="AlphaFoldDB" id="A0A1Y4JT96"/>
<keyword evidence="1" id="KW-0732">Signal</keyword>
<dbReference type="Gene3D" id="2.60.120.260">
    <property type="entry name" value="Galactose-binding domain-like"/>
    <property type="match status" value="1"/>
</dbReference>
<gene>
    <name evidence="2" type="ORF">B5F24_07230</name>
</gene>
<dbReference type="CDD" id="cd13120">
    <property type="entry name" value="BF2867_like_N"/>
    <property type="match status" value="1"/>
</dbReference>
<evidence type="ECO:0000313" key="2">
    <source>
        <dbReference type="EMBL" id="OUP34946.1"/>
    </source>
</evidence>
<dbReference type="InterPro" id="IPR025049">
    <property type="entry name" value="Mfa-like_1"/>
</dbReference>
<evidence type="ECO:0008006" key="4">
    <source>
        <dbReference type="Google" id="ProtNLM"/>
    </source>
</evidence>
<proteinExistence type="predicted"/>
<dbReference type="CDD" id="cd13121">
    <property type="entry name" value="BF2867_like_C"/>
    <property type="match status" value="1"/>
</dbReference>
<protein>
    <recommendedName>
        <fullName evidence="4">Fimbrillin family protein</fullName>
    </recommendedName>
</protein>
<sequence>MKTLKHLALCLVAAFIATGCNQENNEPQKTPKKGTPAEFTMTINGGSNTRTITTNDSEKRTISWRTGDEVGIFAVGTDGTQNNCKYTYDGTEWKATNVSDAITLENGETYSFYAYYPYTEKITVATNASLNVLPDQSVAQGDGNSNYDLSDILISKVEASEYNGTSIELQYSHAYAMVEVLIAGDKVGDTAPEKVLLKNVITDANINLVTQEIMLTTNKQDIVMAYVANKENNGTYLYRAIVPEQTIEKGSVLLEVYGVNSGKNYMFRAPQNEAVKYPQGKYFRMEVTIGEYNAGIKFPAGSINPWTPSDGIDLEGEELIENLIKIPVSSLTAETFQQLTSSNYDQAENFWYCLAHKDDAASSGIQASVIDDNGEKVISFKTTTTVNYSWYKSGVGYHWQSESDFTPGFYKLSFKIKSPENTLTIRGTIRAKGNLSNVTDKDLFFTNSLHKVTYLDYKTKSTTEYEEAIFYMDLKWAGSTAGTCMPEAIDLTNPNNSNLYQNMELKFKHHANSTGTIYIKDVKLESISLEEIPADQRPTE</sequence>
<feature type="chain" id="PRO_5013232193" description="Fimbrillin family protein" evidence="1">
    <location>
        <begin position="23"/>
        <end position="540"/>
    </location>
</feature>
<comment type="caution">
    <text evidence="2">The sequence shown here is derived from an EMBL/GenBank/DDBJ whole genome shotgun (WGS) entry which is preliminary data.</text>
</comment>
<dbReference type="Proteomes" id="UP000196587">
    <property type="component" value="Unassembled WGS sequence"/>
</dbReference>
<dbReference type="RefSeq" id="WP_087412542.1">
    <property type="nucleotide sequence ID" value="NZ_NFKE01000004.1"/>
</dbReference>
<dbReference type="PROSITE" id="PS51257">
    <property type="entry name" value="PROKAR_LIPOPROTEIN"/>
    <property type="match status" value="1"/>
</dbReference>
<evidence type="ECO:0000256" key="1">
    <source>
        <dbReference type="SAM" id="SignalP"/>
    </source>
</evidence>
<name>A0A1Y4JT96_9BACE</name>
<dbReference type="Pfam" id="PF13149">
    <property type="entry name" value="Mfa_like_1"/>
    <property type="match status" value="1"/>
</dbReference>